<dbReference type="AlphaFoldDB" id="A0A1R0H6M9"/>
<proteinExistence type="predicted"/>
<sequence>MVTRLTSFLRMADSGCHWPLLYQMGAFIGRIGEKNVLNKRKKECAGLMIDAMIRCELRPRKCHNTYSKAVGLSANFKCISQPKIQRSAEKQQ</sequence>
<reference evidence="1 2" key="1">
    <citation type="journal article" date="2016" name="Mol. Biol. Evol.">
        <title>Genome-Wide Survey of Gut Fungi (Harpellales) Reveals the First Horizontally Transferred Ubiquitin Gene from a Mosquito Host.</title>
        <authorList>
            <person name="Wang Y."/>
            <person name="White M.M."/>
            <person name="Kvist S."/>
            <person name="Moncalvo J.M."/>
        </authorList>
    </citation>
    <scope>NUCLEOTIDE SEQUENCE [LARGE SCALE GENOMIC DNA]</scope>
    <source>
        <strain evidence="1 2">ALG-7-W6</strain>
    </source>
</reference>
<accession>A0A1R0H6M9</accession>
<evidence type="ECO:0000313" key="2">
    <source>
        <dbReference type="Proteomes" id="UP000187455"/>
    </source>
</evidence>
<organism evidence="1 2">
    <name type="scientific">Smittium mucronatum</name>
    <dbReference type="NCBI Taxonomy" id="133383"/>
    <lineage>
        <taxon>Eukaryota</taxon>
        <taxon>Fungi</taxon>
        <taxon>Fungi incertae sedis</taxon>
        <taxon>Zoopagomycota</taxon>
        <taxon>Kickxellomycotina</taxon>
        <taxon>Harpellomycetes</taxon>
        <taxon>Harpellales</taxon>
        <taxon>Legeriomycetaceae</taxon>
        <taxon>Smittium</taxon>
    </lineage>
</organism>
<keyword evidence="2" id="KW-1185">Reference proteome</keyword>
<comment type="caution">
    <text evidence="1">The sequence shown here is derived from an EMBL/GenBank/DDBJ whole genome shotgun (WGS) entry which is preliminary data.</text>
</comment>
<protein>
    <submittedName>
        <fullName evidence="1">Uncharacterized protein</fullName>
    </submittedName>
</protein>
<name>A0A1R0H6M9_9FUNG</name>
<gene>
    <name evidence="1" type="ORF">AYI68_g1087</name>
</gene>
<dbReference type="Proteomes" id="UP000187455">
    <property type="component" value="Unassembled WGS sequence"/>
</dbReference>
<dbReference type="EMBL" id="LSSL01000378">
    <property type="protein sequence ID" value="OLY84741.1"/>
    <property type="molecule type" value="Genomic_DNA"/>
</dbReference>
<evidence type="ECO:0000313" key="1">
    <source>
        <dbReference type="EMBL" id="OLY84741.1"/>
    </source>
</evidence>